<dbReference type="HOGENOM" id="CLU_805970_0_0_11"/>
<dbReference type="AlphaFoldDB" id="Q2JAH7"/>
<organism evidence="2 3">
    <name type="scientific">Frankia casuarinae (strain DSM 45818 / CECT 9043 / HFP020203 / CcI3)</name>
    <dbReference type="NCBI Taxonomy" id="106370"/>
    <lineage>
        <taxon>Bacteria</taxon>
        <taxon>Bacillati</taxon>
        <taxon>Actinomycetota</taxon>
        <taxon>Actinomycetes</taxon>
        <taxon>Frankiales</taxon>
        <taxon>Frankiaceae</taxon>
        <taxon>Frankia</taxon>
    </lineage>
</organism>
<gene>
    <name evidence="2" type="ordered locus">Francci3_2348</name>
</gene>
<protein>
    <recommendedName>
        <fullName evidence="4">UDP-N-acetylglucosamine kinase</fullName>
    </recommendedName>
</protein>
<dbReference type="Proteomes" id="UP000001937">
    <property type="component" value="Chromosome"/>
</dbReference>
<keyword evidence="3" id="KW-1185">Reference proteome</keyword>
<dbReference type="KEGG" id="fra:Francci3_2348"/>
<dbReference type="OrthoDB" id="4451554at2"/>
<dbReference type="STRING" id="106370.Francci3_2348"/>
<dbReference type="RefSeq" id="WP_011436760.1">
    <property type="nucleotide sequence ID" value="NC_007777.1"/>
</dbReference>
<proteinExistence type="predicted"/>
<dbReference type="Pfam" id="PF13671">
    <property type="entry name" value="AAA_33"/>
    <property type="match status" value="1"/>
</dbReference>
<evidence type="ECO:0000313" key="3">
    <source>
        <dbReference type="Proteomes" id="UP000001937"/>
    </source>
</evidence>
<name>Q2JAH7_FRACC</name>
<evidence type="ECO:0000313" key="2">
    <source>
        <dbReference type="EMBL" id="ABD11715.1"/>
    </source>
</evidence>
<dbReference type="EMBL" id="CP000249">
    <property type="protein sequence ID" value="ABD11715.1"/>
    <property type="molecule type" value="Genomic_DNA"/>
</dbReference>
<feature type="region of interest" description="Disordered" evidence="1">
    <location>
        <begin position="305"/>
        <end position="344"/>
    </location>
</feature>
<accession>Q2JAH7</accession>
<dbReference type="Gene3D" id="3.40.50.300">
    <property type="entry name" value="P-loop containing nucleotide triphosphate hydrolases"/>
    <property type="match status" value="1"/>
</dbReference>
<dbReference type="SUPFAM" id="SSF52540">
    <property type="entry name" value="P-loop containing nucleoside triphosphate hydrolases"/>
    <property type="match status" value="1"/>
</dbReference>
<evidence type="ECO:0008006" key="4">
    <source>
        <dbReference type="Google" id="ProtNLM"/>
    </source>
</evidence>
<sequence length="344" mass="37315">MASSDEYRSYAHTLETLLAPGGILSTRSPYATADQALPGGVPSEQRAAIYDRVVDRYLTAHVAQHGQLPHPGRQLSLIVGPPGAGKSSALTAAGAQGMELSGTLMLERDELMRILLHELATQGTLPVPHELRDGLDGIPVVPAELHDLINAEGTYLAHRVAAVARMQDWNVGWQNTLGDLSGMQAGIAEFRRAGYGPPQAICLEASEQVLLDRTYQRWESGRRDVEAGRDTLGRHWVTRAGLSSAFRDQNGSTTTTPASSHRLAVLEQSGQTGRIIVINTTEFPGRVVHDTATHGALRERIARPDAAKIIRRAFPPPERTPPGQDGRRRPQPPPETGNSPRPHR</sequence>
<dbReference type="InterPro" id="IPR027417">
    <property type="entry name" value="P-loop_NTPase"/>
</dbReference>
<evidence type="ECO:0000256" key="1">
    <source>
        <dbReference type="SAM" id="MobiDB-lite"/>
    </source>
</evidence>
<reference evidence="2 3" key="1">
    <citation type="journal article" date="2007" name="Genome Res.">
        <title>Genome characteristics of facultatively symbiotic Frankia sp. strains reflect host range and host plant biogeography.</title>
        <authorList>
            <person name="Normand P."/>
            <person name="Lapierre P."/>
            <person name="Tisa L.S."/>
            <person name="Gogarten J.P."/>
            <person name="Alloisio N."/>
            <person name="Bagnarol E."/>
            <person name="Bassi C.A."/>
            <person name="Berry A.M."/>
            <person name="Bickhart D.M."/>
            <person name="Choisne N."/>
            <person name="Couloux A."/>
            <person name="Cournoyer B."/>
            <person name="Cruveiller S."/>
            <person name="Daubin V."/>
            <person name="Demange N."/>
            <person name="Francino M.P."/>
            <person name="Goltsman E."/>
            <person name="Huang Y."/>
            <person name="Kopp O.R."/>
            <person name="Labarre L."/>
            <person name="Lapidus A."/>
            <person name="Lavire C."/>
            <person name="Marechal J."/>
            <person name="Martinez M."/>
            <person name="Mastronunzio J.E."/>
            <person name="Mullin B.C."/>
            <person name="Niemann J."/>
            <person name="Pujic P."/>
            <person name="Rawnsley T."/>
            <person name="Rouy Z."/>
            <person name="Schenowitz C."/>
            <person name="Sellstedt A."/>
            <person name="Tavares F."/>
            <person name="Tomkins J.P."/>
            <person name="Vallenet D."/>
            <person name="Valverde C."/>
            <person name="Wall L.G."/>
            <person name="Wang Y."/>
            <person name="Medigue C."/>
            <person name="Benson D.R."/>
        </authorList>
    </citation>
    <scope>NUCLEOTIDE SEQUENCE [LARGE SCALE GENOMIC DNA]</scope>
    <source>
        <strain evidence="3">DSM 45818 / CECT 9043 / CcI3</strain>
    </source>
</reference>